<feature type="compositionally biased region" description="Pro residues" evidence="1">
    <location>
        <begin position="140"/>
        <end position="149"/>
    </location>
</feature>
<reference evidence="2 3" key="1">
    <citation type="journal article" date="2023" name="Mol. Phylogenet. Evol.">
        <title>Genome-scale phylogeny and comparative genomics of the fungal order Sordariales.</title>
        <authorList>
            <person name="Hensen N."/>
            <person name="Bonometti L."/>
            <person name="Westerberg I."/>
            <person name="Brannstrom I.O."/>
            <person name="Guillou S."/>
            <person name="Cros-Aarteil S."/>
            <person name="Calhoun S."/>
            <person name="Haridas S."/>
            <person name="Kuo A."/>
            <person name="Mondo S."/>
            <person name="Pangilinan J."/>
            <person name="Riley R."/>
            <person name="LaButti K."/>
            <person name="Andreopoulos B."/>
            <person name="Lipzen A."/>
            <person name="Chen C."/>
            <person name="Yan M."/>
            <person name="Daum C."/>
            <person name="Ng V."/>
            <person name="Clum A."/>
            <person name="Steindorff A."/>
            <person name="Ohm R.A."/>
            <person name="Martin F."/>
            <person name="Silar P."/>
            <person name="Natvig D.O."/>
            <person name="Lalanne C."/>
            <person name="Gautier V."/>
            <person name="Ament-Velasquez S.L."/>
            <person name="Kruys A."/>
            <person name="Hutchinson M.I."/>
            <person name="Powell A.J."/>
            <person name="Barry K."/>
            <person name="Miller A.N."/>
            <person name="Grigoriev I.V."/>
            <person name="Debuchy R."/>
            <person name="Gladieux P."/>
            <person name="Hiltunen Thoren M."/>
            <person name="Johannesson H."/>
        </authorList>
    </citation>
    <scope>NUCLEOTIDE SEQUENCE [LARGE SCALE GENOMIC DNA]</scope>
    <source>
        <strain evidence="2 3">FGSC 10403</strain>
    </source>
</reference>
<proteinExistence type="predicted"/>
<protein>
    <submittedName>
        <fullName evidence="2">Uncharacterized protein</fullName>
    </submittedName>
</protein>
<dbReference type="EMBL" id="JAULSX010000009">
    <property type="protein sequence ID" value="KAK3485913.1"/>
    <property type="molecule type" value="Genomic_DNA"/>
</dbReference>
<keyword evidence="3" id="KW-1185">Reference proteome</keyword>
<evidence type="ECO:0000256" key="1">
    <source>
        <dbReference type="SAM" id="MobiDB-lite"/>
    </source>
</evidence>
<organism evidence="2 3">
    <name type="scientific">Neurospora hispaniola</name>
    <dbReference type="NCBI Taxonomy" id="588809"/>
    <lineage>
        <taxon>Eukaryota</taxon>
        <taxon>Fungi</taxon>
        <taxon>Dikarya</taxon>
        <taxon>Ascomycota</taxon>
        <taxon>Pezizomycotina</taxon>
        <taxon>Sordariomycetes</taxon>
        <taxon>Sordariomycetidae</taxon>
        <taxon>Sordariales</taxon>
        <taxon>Sordariaceae</taxon>
        <taxon>Neurospora</taxon>
    </lineage>
</organism>
<name>A0AAJ0HZH5_9PEZI</name>
<dbReference type="RefSeq" id="XP_062688676.1">
    <property type="nucleotide sequence ID" value="XM_062841053.1"/>
</dbReference>
<evidence type="ECO:0000313" key="3">
    <source>
        <dbReference type="Proteomes" id="UP001285908"/>
    </source>
</evidence>
<feature type="region of interest" description="Disordered" evidence="1">
    <location>
        <begin position="108"/>
        <end position="165"/>
    </location>
</feature>
<gene>
    <name evidence="2" type="ORF">B0T23DRAFT_448652</name>
</gene>
<dbReference type="Proteomes" id="UP001285908">
    <property type="component" value="Unassembled WGS sequence"/>
</dbReference>
<dbReference type="GeneID" id="87878675"/>
<dbReference type="AlphaFoldDB" id="A0AAJ0HZH5"/>
<evidence type="ECO:0000313" key="2">
    <source>
        <dbReference type="EMBL" id="KAK3485913.1"/>
    </source>
</evidence>
<accession>A0AAJ0HZH5</accession>
<sequence length="255" mass="28264">MSQPNPITPIHPLFVFLFDTERFFLDTLKNSNNMDPAIHTKLKTAFQKFRKWGLDNHNHLVSIADDLENSEVHKPKNYKAYQMLFWRFRGMWPNVCLVQQILKDQATATCTSRDRPPAHPPTAKTSSSGIHHDPSQQNPTAPPPPPPVPTNISTQNTTTTTTTTTTTSAILFSRFKSPVMLPFAKWWAESQDKREGPLLPALSFEEAVEGICSSISLIVDDWEIEIVPLLVVSDVVQVHGLREVSGGPGAGAGGS</sequence>
<comment type="caution">
    <text evidence="2">The sequence shown here is derived from an EMBL/GenBank/DDBJ whole genome shotgun (WGS) entry which is preliminary data.</text>
</comment>